<feature type="chain" id="PRO_5002694974" evidence="1">
    <location>
        <begin position="24"/>
        <end position="520"/>
    </location>
</feature>
<proteinExistence type="predicted"/>
<dbReference type="Gene3D" id="1.25.10.10">
    <property type="entry name" value="Leucine-rich Repeat Variant"/>
    <property type="match status" value="1"/>
</dbReference>
<feature type="signal peptide" evidence="1">
    <location>
        <begin position="1"/>
        <end position="23"/>
    </location>
</feature>
<name>A6G0R7_9BACT</name>
<sequence>MLATALRLALALTQAVAPEAAPADPPADAPSDGYGLEQARADVEVMLVDRGKAYIDARGRLEDHGELAAQAVVERLDAVPAPGPAERNRLLNLLAGLQRPEHVALFGEQLRVAMRQDRPTELWLELLRKQGAAAMPVLVGLVGDKELSNADRGDLLDLLVDVTPRERLDELSPMIGRGASELQDRLRRALIRRAHADTRDDAAIAAGIEADLDADLARSAEGDRDSGDRAARLLVVRAACCAAGDAFGARLESLARSADAPFSVRVAAIDGLRRLERGASVLAEVARANASAAKAGDQASEVLLSLALEAMPADQAAPLASEFALIDASAPRLASLGYALMGPASEPGAPWLSTSQAHPWPEVRKAALDQVARTQGGEAACTKDTVRALTAIAGPDSEGGDEDARVGRSAVTALGRCDQPAAYSALRDILQDTGVALSHRAEAGRQLVLHDPEGPALVAAALVDSRFSNLARELAAALGQSPVASPEVREALCRTADGSPMVASTAHDSFVALFPGERCE</sequence>
<evidence type="ECO:0000313" key="3">
    <source>
        <dbReference type="Proteomes" id="UP000005801"/>
    </source>
</evidence>
<dbReference type="InterPro" id="IPR011989">
    <property type="entry name" value="ARM-like"/>
</dbReference>
<evidence type="ECO:0000313" key="2">
    <source>
        <dbReference type="EMBL" id="EDM80455.1"/>
    </source>
</evidence>
<accession>A6G0R7</accession>
<dbReference type="OrthoDB" id="5492274at2"/>
<reference evidence="2 3" key="1">
    <citation type="submission" date="2007-06" db="EMBL/GenBank/DDBJ databases">
        <authorList>
            <person name="Shimkets L."/>
            <person name="Ferriera S."/>
            <person name="Johnson J."/>
            <person name="Kravitz S."/>
            <person name="Beeson K."/>
            <person name="Sutton G."/>
            <person name="Rogers Y.-H."/>
            <person name="Friedman R."/>
            <person name="Frazier M."/>
            <person name="Venter J.C."/>
        </authorList>
    </citation>
    <scope>NUCLEOTIDE SEQUENCE [LARGE SCALE GENOMIC DNA]</scope>
    <source>
        <strain evidence="2 3">SIR-1</strain>
    </source>
</reference>
<dbReference type="RefSeq" id="WP_006970316.1">
    <property type="nucleotide sequence ID" value="NZ_ABCS01000010.1"/>
</dbReference>
<organism evidence="2 3">
    <name type="scientific">Plesiocystis pacifica SIR-1</name>
    <dbReference type="NCBI Taxonomy" id="391625"/>
    <lineage>
        <taxon>Bacteria</taxon>
        <taxon>Pseudomonadati</taxon>
        <taxon>Myxococcota</taxon>
        <taxon>Polyangia</taxon>
        <taxon>Nannocystales</taxon>
        <taxon>Nannocystaceae</taxon>
        <taxon>Plesiocystis</taxon>
    </lineage>
</organism>
<protein>
    <submittedName>
        <fullName evidence="2">Uncharacterized protein</fullName>
    </submittedName>
</protein>
<comment type="caution">
    <text evidence="2">The sequence shown here is derived from an EMBL/GenBank/DDBJ whole genome shotgun (WGS) entry which is preliminary data.</text>
</comment>
<keyword evidence="3" id="KW-1185">Reference proteome</keyword>
<dbReference type="Proteomes" id="UP000005801">
    <property type="component" value="Unassembled WGS sequence"/>
</dbReference>
<keyword evidence="1" id="KW-0732">Signal</keyword>
<evidence type="ECO:0000256" key="1">
    <source>
        <dbReference type="SAM" id="SignalP"/>
    </source>
</evidence>
<dbReference type="AlphaFoldDB" id="A6G0R7"/>
<dbReference type="EMBL" id="ABCS01000010">
    <property type="protein sequence ID" value="EDM80455.1"/>
    <property type="molecule type" value="Genomic_DNA"/>
</dbReference>
<dbReference type="STRING" id="391625.PPSIR1_41629"/>
<gene>
    <name evidence="2" type="ORF">PPSIR1_41629</name>
</gene>